<protein>
    <submittedName>
        <fullName evidence="1">Uncharacterized protein</fullName>
    </submittedName>
</protein>
<sequence>MKPKYDFKFGDLIENHYASEDNPRRKGIFIKKNSKGHFEMTDGRGSFWLSAADNEKLVKVGSVVVAPDPIPLPTIKPGDKAKHSDLGIVRVMSDPMVAVLKDKEEFEVYLVDLEVSHD</sequence>
<proteinExistence type="predicted"/>
<gene>
    <name evidence="1" type="ORF">J41TS4_22580</name>
</gene>
<comment type="caution">
    <text evidence="1">The sequence shown here is derived from an EMBL/GenBank/DDBJ whole genome shotgun (WGS) entry which is preliminary data.</text>
</comment>
<keyword evidence="2" id="KW-1185">Reference proteome</keyword>
<dbReference type="EMBL" id="BORS01000007">
    <property type="protein sequence ID" value="GIO42500.1"/>
    <property type="molecule type" value="Genomic_DNA"/>
</dbReference>
<name>A0A919Y5B2_9BACL</name>
<dbReference type="AlphaFoldDB" id="A0A919Y5B2"/>
<dbReference type="Proteomes" id="UP000678895">
    <property type="component" value="Unassembled WGS sequence"/>
</dbReference>
<reference evidence="1" key="1">
    <citation type="submission" date="2021-03" db="EMBL/GenBank/DDBJ databases">
        <title>Antimicrobial resistance genes in bacteria isolated from Japanese honey, and their potential for conferring macrolide and lincosamide resistance in the American foulbrood pathogen Paenibacillus larvae.</title>
        <authorList>
            <person name="Okamoto M."/>
            <person name="Kumagai M."/>
            <person name="Kanamori H."/>
            <person name="Takamatsu D."/>
        </authorList>
    </citation>
    <scope>NUCLEOTIDE SEQUENCE</scope>
    <source>
        <strain evidence="1">J41TS4</strain>
    </source>
</reference>
<evidence type="ECO:0000313" key="2">
    <source>
        <dbReference type="Proteomes" id="UP000678895"/>
    </source>
</evidence>
<organism evidence="1 2">
    <name type="scientific">Paenibacillus apis</name>
    <dbReference type="NCBI Taxonomy" id="1792174"/>
    <lineage>
        <taxon>Bacteria</taxon>
        <taxon>Bacillati</taxon>
        <taxon>Bacillota</taxon>
        <taxon>Bacilli</taxon>
        <taxon>Bacillales</taxon>
        <taxon>Paenibacillaceae</taxon>
        <taxon>Paenibacillus</taxon>
    </lineage>
</organism>
<dbReference type="RefSeq" id="WP_301627319.1">
    <property type="nucleotide sequence ID" value="NZ_BORS01000007.1"/>
</dbReference>
<accession>A0A919Y5B2</accession>
<evidence type="ECO:0000313" key="1">
    <source>
        <dbReference type="EMBL" id="GIO42500.1"/>
    </source>
</evidence>